<sequence>MGLTRKVKRNLDNSSGLPPELRDSINSLFDDFYGKEDDDDEEVDEESDNISWKSDMDEESDNISWKSDKDKESDLPVETDDNND</sequence>
<evidence type="ECO:0000256" key="1">
    <source>
        <dbReference type="SAM" id="MobiDB-lite"/>
    </source>
</evidence>
<dbReference type="Proteomes" id="UP000460257">
    <property type="component" value="Unassembled WGS sequence"/>
</dbReference>
<proteinExistence type="predicted"/>
<organism evidence="2 3">
    <name type="scientific">Candidatus Weimeria bifida</name>
    <dbReference type="NCBI Taxonomy" id="2599074"/>
    <lineage>
        <taxon>Bacteria</taxon>
        <taxon>Bacillati</taxon>
        <taxon>Bacillota</taxon>
        <taxon>Clostridia</taxon>
        <taxon>Lachnospirales</taxon>
        <taxon>Lachnospiraceae</taxon>
        <taxon>Candidatus Weimeria</taxon>
    </lineage>
</organism>
<feature type="compositionally biased region" description="Acidic residues" evidence="1">
    <location>
        <begin position="36"/>
        <end position="48"/>
    </location>
</feature>
<gene>
    <name evidence="2" type="ORF">FRC54_02920</name>
</gene>
<dbReference type="EMBL" id="VOGC01000002">
    <property type="protein sequence ID" value="MQN00932.1"/>
    <property type="molecule type" value="Genomic_DNA"/>
</dbReference>
<name>A0A6N7IYT4_9FIRM</name>
<reference evidence="2" key="1">
    <citation type="journal article" date="2020" name="Appl. Environ. Microbiol.">
        <title>Medium-Chain Fatty Acid Synthesis by 'Candidatus Weimeria bifida' gen. nov., sp. nov., and 'Candidatus Pseudoramibacter fermentans' sp. nov.</title>
        <authorList>
            <person name="Scarborough M.J."/>
            <person name="Myers K.S."/>
            <person name="Donohue T.J."/>
            <person name="Noguera D.R."/>
        </authorList>
    </citation>
    <scope>NUCLEOTIDE SEQUENCE</scope>
    <source>
        <strain evidence="2">LCO1.1</strain>
    </source>
</reference>
<keyword evidence="3" id="KW-1185">Reference proteome</keyword>
<accession>A0A6N7IYT4</accession>
<dbReference type="AlphaFoldDB" id="A0A6N7IYT4"/>
<comment type="caution">
    <text evidence="2">The sequence shown here is derived from an EMBL/GenBank/DDBJ whole genome shotgun (WGS) entry which is preliminary data.</text>
</comment>
<evidence type="ECO:0000313" key="2">
    <source>
        <dbReference type="EMBL" id="MQN00932.1"/>
    </source>
</evidence>
<feature type="compositionally biased region" description="Acidic residues" evidence="1">
    <location>
        <begin position="75"/>
        <end position="84"/>
    </location>
</feature>
<protein>
    <submittedName>
        <fullName evidence="2">Uncharacterized protein</fullName>
    </submittedName>
</protein>
<evidence type="ECO:0000313" key="3">
    <source>
        <dbReference type="Proteomes" id="UP000460257"/>
    </source>
</evidence>
<feature type="region of interest" description="Disordered" evidence="1">
    <location>
        <begin position="1"/>
        <end position="84"/>
    </location>
</feature>